<evidence type="ECO:0000256" key="12">
    <source>
        <dbReference type="PIRNR" id="PIRNR006769"/>
    </source>
</evidence>
<feature type="binding site" evidence="14">
    <location>
        <position position="204"/>
    </location>
    <ligand>
        <name>NADP(+)</name>
        <dbReference type="ChEBI" id="CHEBI:58349"/>
    </ligand>
</feature>
<comment type="catalytic activity">
    <reaction evidence="12">
        <text>2,5-diamino-6-hydroxy-4-(5-phosphoribosylamino)-pyrimidine + H2O + H(+) = 5-amino-6-(5-phospho-D-ribosylamino)uracil + NH4(+)</text>
        <dbReference type="Rhea" id="RHEA:21868"/>
        <dbReference type="ChEBI" id="CHEBI:15377"/>
        <dbReference type="ChEBI" id="CHEBI:15378"/>
        <dbReference type="ChEBI" id="CHEBI:28938"/>
        <dbReference type="ChEBI" id="CHEBI:58453"/>
        <dbReference type="ChEBI" id="CHEBI:58614"/>
        <dbReference type="EC" id="3.5.4.26"/>
    </reaction>
</comment>
<comment type="caution">
    <text evidence="17">The sequence shown here is derived from an EMBL/GenBank/DDBJ whole genome shotgun (WGS) entry which is preliminary data.</text>
</comment>
<dbReference type="PANTHER" id="PTHR38011">
    <property type="entry name" value="DIHYDROFOLATE REDUCTASE FAMILY PROTEIN (AFU_ORTHOLOGUE AFUA_8G06820)"/>
    <property type="match status" value="1"/>
</dbReference>
<accession>A0A2U2DYF9</accession>
<dbReference type="PANTHER" id="PTHR38011:SF7">
    <property type="entry name" value="2,5-DIAMINO-6-RIBOSYLAMINO-4(3H)-PYRIMIDINONE 5'-PHOSPHATE REDUCTASE"/>
    <property type="match status" value="1"/>
</dbReference>
<comment type="similarity">
    <text evidence="4 12">In the N-terminal section; belongs to the cytidine and deoxycytidylate deaminase family.</text>
</comment>
<dbReference type="Pfam" id="PF01872">
    <property type="entry name" value="RibD_C"/>
    <property type="match status" value="1"/>
</dbReference>
<evidence type="ECO:0000256" key="2">
    <source>
        <dbReference type="ARBA" id="ARBA00004882"/>
    </source>
</evidence>
<keyword evidence="7 12" id="KW-0479">Metal-binding</keyword>
<comment type="cofactor">
    <cofactor evidence="12 15">
        <name>Zn(2+)</name>
        <dbReference type="ChEBI" id="CHEBI:29105"/>
    </cofactor>
    <text evidence="12 15">Binds 1 zinc ion.</text>
</comment>
<keyword evidence="8 12" id="KW-0862">Zinc</keyword>
<dbReference type="PROSITE" id="PS00903">
    <property type="entry name" value="CYT_DCMP_DEAMINASES_1"/>
    <property type="match status" value="1"/>
</dbReference>
<dbReference type="GO" id="GO:0009231">
    <property type="term" value="P:riboflavin biosynthetic process"/>
    <property type="evidence" value="ECO:0007669"/>
    <property type="project" value="UniProtKB-UniPathway"/>
</dbReference>
<feature type="binding site" evidence="14">
    <location>
        <position position="158"/>
    </location>
    <ligand>
        <name>NADP(+)</name>
        <dbReference type="ChEBI" id="CHEBI:58349"/>
    </ligand>
</feature>
<feature type="binding site" evidence="14">
    <location>
        <position position="208"/>
    </location>
    <ligand>
        <name>substrate</name>
    </ligand>
</feature>
<dbReference type="NCBIfam" id="TIGR00326">
    <property type="entry name" value="eubact_ribD"/>
    <property type="match status" value="1"/>
</dbReference>
<dbReference type="InterPro" id="IPR024072">
    <property type="entry name" value="DHFR-like_dom_sf"/>
</dbReference>
<dbReference type="EMBL" id="QFBC01000001">
    <property type="protein sequence ID" value="PWE58353.1"/>
    <property type="molecule type" value="Genomic_DNA"/>
</dbReference>
<dbReference type="OrthoDB" id="9800865at2"/>
<evidence type="ECO:0000256" key="5">
    <source>
        <dbReference type="ARBA" id="ARBA00007417"/>
    </source>
</evidence>
<dbReference type="InterPro" id="IPR050765">
    <property type="entry name" value="Riboflavin_Biosynth_HTPR"/>
</dbReference>
<dbReference type="GO" id="GO:0008703">
    <property type="term" value="F:5-amino-6-(5-phosphoribosylamino)uracil reductase activity"/>
    <property type="evidence" value="ECO:0007669"/>
    <property type="project" value="UniProtKB-EC"/>
</dbReference>
<gene>
    <name evidence="17" type="primary">ribD</name>
    <name evidence="17" type="ORF">DEM27_04110</name>
</gene>
<dbReference type="SUPFAM" id="SSF53927">
    <property type="entry name" value="Cytidine deaminase-like"/>
    <property type="match status" value="1"/>
</dbReference>
<dbReference type="RefSeq" id="WP_109456872.1">
    <property type="nucleotide sequence ID" value="NZ_QFBC01000001.1"/>
</dbReference>
<feature type="binding site" evidence="14">
    <location>
        <position position="211"/>
    </location>
    <ligand>
        <name>substrate</name>
    </ligand>
</feature>
<dbReference type="InterPro" id="IPR002125">
    <property type="entry name" value="CMP_dCMP_dom"/>
</dbReference>
<reference evidence="17 18" key="1">
    <citation type="submission" date="2018-05" db="EMBL/GenBank/DDBJ databases">
        <title>The draft genome of strain NS-104.</title>
        <authorList>
            <person name="Hang P."/>
            <person name="Jiang J."/>
        </authorList>
    </citation>
    <scope>NUCLEOTIDE SEQUENCE [LARGE SCALE GENOMIC DNA]</scope>
    <source>
        <strain evidence="17 18">NS-104</strain>
    </source>
</reference>
<dbReference type="GO" id="GO:0008270">
    <property type="term" value="F:zinc ion binding"/>
    <property type="evidence" value="ECO:0007669"/>
    <property type="project" value="InterPro"/>
</dbReference>
<dbReference type="Proteomes" id="UP000245252">
    <property type="component" value="Unassembled WGS sequence"/>
</dbReference>
<feature type="binding site" evidence="14">
    <location>
        <position position="200"/>
    </location>
    <ligand>
        <name>NADP(+)</name>
        <dbReference type="ChEBI" id="CHEBI:58349"/>
    </ligand>
</feature>
<dbReference type="InterPro" id="IPR002734">
    <property type="entry name" value="RibDG_C"/>
</dbReference>
<dbReference type="Gene3D" id="3.40.430.10">
    <property type="entry name" value="Dihydrofolate Reductase, subunit A"/>
    <property type="match status" value="1"/>
</dbReference>
<sequence>MQGGADDRRFMAAAIRLSRWNTGNTSTNPSVGCLVVKDRVIVGRGVTAVGGRPHAEPQALAEAGEQARGATAYVTLEPCSHHGKTPPCAEALIAYGVARVVIAVTDPDTRVSGRGVEMLRAAGIVVDTGVMEAESRQALAAYLTRQTKKRPYVILKLAVSADGRIGHLGSGQVAITGPTSRAQVHALRAEMDAILVGAGTAIADDPELTCRLPGLEQYSPNRIVFDRRLELPVASKLVRTARQVPVIAVAGEPPSLDDDPDEAFQARRDALVAAGVEVLQCDPDRIDELLPALATRGISSLMVEGGARVARAFLDAGLVDRILLYQGPGEIGAGGIESPLSATDMPSDFLHTRTFLYGGDRCDEYEREF</sequence>
<evidence type="ECO:0000256" key="9">
    <source>
        <dbReference type="ARBA" id="ARBA00022857"/>
    </source>
</evidence>
<evidence type="ECO:0000256" key="4">
    <source>
        <dbReference type="ARBA" id="ARBA00005259"/>
    </source>
</evidence>
<evidence type="ECO:0000256" key="11">
    <source>
        <dbReference type="ARBA" id="ARBA00023268"/>
    </source>
</evidence>
<keyword evidence="6 12" id="KW-0686">Riboflavin biosynthesis</keyword>
<evidence type="ECO:0000313" key="17">
    <source>
        <dbReference type="EMBL" id="PWE58353.1"/>
    </source>
</evidence>
<protein>
    <recommendedName>
        <fullName evidence="12">Riboflavin biosynthesis protein RibD</fullName>
    </recommendedName>
    <domain>
        <recommendedName>
            <fullName evidence="12">Diaminohydroxyphosphoribosylaminopyrimidine deaminase</fullName>
            <shortName evidence="12">DRAP deaminase</shortName>
            <ecNumber evidence="12">3.5.4.26</ecNumber>
        </recommendedName>
        <alternativeName>
            <fullName evidence="12">Riboflavin-specific deaminase</fullName>
        </alternativeName>
    </domain>
    <domain>
        <recommendedName>
            <fullName evidence="12">5-amino-6-(5-phosphoribosylamino)uracil reductase</fullName>
            <ecNumber evidence="12">1.1.1.193</ecNumber>
        </recommendedName>
        <alternativeName>
            <fullName evidence="12">HTP reductase</fullName>
        </alternativeName>
    </domain>
</protein>
<keyword evidence="11" id="KW-0511">Multifunctional enzyme</keyword>
<evidence type="ECO:0000256" key="15">
    <source>
        <dbReference type="PIRSR" id="PIRSR006769-3"/>
    </source>
</evidence>
<keyword evidence="18" id="KW-1185">Reference proteome</keyword>
<dbReference type="UniPathway" id="UPA00275">
    <property type="reaction ID" value="UER00401"/>
</dbReference>
<evidence type="ECO:0000256" key="10">
    <source>
        <dbReference type="ARBA" id="ARBA00023002"/>
    </source>
</evidence>
<evidence type="ECO:0000256" key="14">
    <source>
        <dbReference type="PIRSR" id="PIRSR006769-2"/>
    </source>
</evidence>
<keyword evidence="12" id="KW-0378">Hydrolase</keyword>
<dbReference type="EC" id="1.1.1.193" evidence="12"/>
<feature type="binding site" evidence="14">
    <location>
        <begin position="306"/>
        <end position="312"/>
    </location>
    <ligand>
        <name>NADP(+)</name>
        <dbReference type="ChEBI" id="CHEBI:58349"/>
    </ligand>
</feature>
<feature type="binding site" evidence="15">
    <location>
        <position position="54"/>
    </location>
    <ligand>
        <name>Zn(2+)</name>
        <dbReference type="ChEBI" id="CHEBI:29105"/>
        <note>catalytic</note>
    </ligand>
</feature>
<keyword evidence="9 12" id="KW-0521">NADP</keyword>
<dbReference type="PROSITE" id="PS51747">
    <property type="entry name" value="CYT_DCMP_DEAMINASES_2"/>
    <property type="match status" value="1"/>
</dbReference>
<evidence type="ECO:0000256" key="1">
    <source>
        <dbReference type="ARBA" id="ARBA00002151"/>
    </source>
</evidence>
<dbReference type="CDD" id="cd01284">
    <property type="entry name" value="Riboflavin_deaminase-reductase"/>
    <property type="match status" value="1"/>
</dbReference>
<evidence type="ECO:0000259" key="16">
    <source>
        <dbReference type="PROSITE" id="PS51747"/>
    </source>
</evidence>
<feature type="active site" description="Proton donor" evidence="13">
    <location>
        <position position="56"/>
    </location>
</feature>
<evidence type="ECO:0000256" key="6">
    <source>
        <dbReference type="ARBA" id="ARBA00022619"/>
    </source>
</evidence>
<dbReference type="InterPro" id="IPR004794">
    <property type="entry name" value="Eubact_RibD"/>
</dbReference>
<comment type="pathway">
    <text evidence="2 12">Cofactor biosynthesis; riboflavin biosynthesis; 5-amino-6-(D-ribitylamino)uracil from GTP: step 2/4.</text>
</comment>
<feature type="binding site" evidence="15">
    <location>
        <position position="79"/>
    </location>
    <ligand>
        <name>Zn(2+)</name>
        <dbReference type="ChEBI" id="CHEBI:29105"/>
        <note>catalytic</note>
    </ligand>
</feature>
<feature type="binding site" evidence="15">
    <location>
        <position position="88"/>
    </location>
    <ligand>
        <name>Zn(2+)</name>
        <dbReference type="ChEBI" id="CHEBI:29105"/>
        <note>catalytic</note>
    </ligand>
</feature>
<evidence type="ECO:0000313" key="18">
    <source>
        <dbReference type="Proteomes" id="UP000245252"/>
    </source>
</evidence>
<evidence type="ECO:0000256" key="13">
    <source>
        <dbReference type="PIRSR" id="PIRSR006769-1"/>
    </source>
</evidence>
<name>A0A2U2DYF9_9HYPH</name>
<comment type="similarity">
    <text evidence="5 12">In the C-terminal section; belongs to the HTP reductase family.</text>
</comment>
<dbReference type="SUPFAM" id="SSF53597">
    <property type="entry name" value="Dihydrofolate reductase-like"/>
    <property type="match status" value="1"/>
</dbReference>
<feature type="binding site" evidence="14">
    <location>
        <position position="304"/>
    </location>
    <ligand>
        <name>substrate</name>
    </ligand>
</feature>
<dbReference type="PIRSF" id="PIRSF006769">
    <property type="entry name" value="RibD"/>
    <property type="match status" value="1"/>
</dbReference>
<keyword evidence="10 12" id="KW-0560">Oxidoreductase</keyword>
<dbReference type="InterPro" id="IPR016193">
    <property type="entry name" value="Cytidine_deaminase-like"/>
</dbReference>
<comment type="function">
    <text evidence="1 12">Converts 2,5-diamino-6-(ribosylamino)-4(3h)-pyrimidinone 5'-phosphate into 5-amino-6-(ribosylamino)-2,4(1h,3h)-pyrimidinedione 5'-phosphate.</text>
</comment>
<comment type="catalytic activity">
    <reaction evidence="12">
        <text>5-amino-6-(5-phospho-D-ribitylamino)uracil + NADP(+) = 5-amino-6-(5-phospho-D-ribosylamino)uracil + NADPH + H(+)</text>
        <dbReference type="Rhea" id="RHEA:17845"/>
        <dbReference type="ChEBI" id="CHEBI:15378"/>
        <dbReference type="ChEBI" id="CHEBI:57783"/>
        <dbReference type="ChEBI" id="CHEBI:58349"/>
        <dbReference type="ChEBI" id="CHEBI:58421"/>
        <dbReference type="ChEBI" id="CHEBI:58453"/>
        <dbReference type="EC" id="1.1.1.193"/>
    </reaction>
</comment>
<feature type="binding site" evidence="14">
    <location>
        <position position="188"/>
    </location>
    <ligand>
        <name>substrate</name>
    </ligand>
</feature>
<dbReference type="Pfam" id="PF00383">
    <property type="entry name" value="dCMP_cyt_deam_1"/>
    <property type="match status" value="1"/>
</dbReference>
<dbReference type="InterPro" id="IPR016192">
    <property type="entry name" value="APOBEC/CMP_deaminase_Zn-bd"/>
</dbReference>
<evidence type="ECO:0000256" key="8">
    <source>
        <dbReference type="ARBA" id="ARBA00022833"/>
    </source>
</evidence>
<dbReference type="AlphaFoldDB" id="A0A2U2DYF9"/>
<dbReference type="Gene3D" id="3.40.140.10">
    <property type="entry name" value="Cytidine Deaminase, domain 2"/>
    <property type="match status" value="1"/>
</dbReference>
<dbReference type="GO" id="GO:0008835">
    <property type="term" value="F:diaminohydroxyphosphoribosylaminopyrimidine deaminase activity"/>
    <property type="evidence" value="ECO:0007669"/>
    <property type="project" value="UniProtKB-EC"/>
</dbReference>
<comment type="pathway">
    <text evidence="3 12">Cofactor biosynthesis; riboflavin biosynthesis; 5-amino-6-(D-ribitylamino)uracil from GTP: step 3/4.</text>
</comment>
<dbReference type="EC" id="3.5.4.26" evidence="12"/>
<evidence type="ECO:0000256" key="3">
    <source>
        <dbReference type="ARBA" id="ARBA00004910"/>
    </source>
</evidence>
<organism evidence="17 18">
    <name type="scientific">Metarhizobium album</name>
    <dbReference type="NCBI Taxonomy" id="2182425"/>
    <lineage>
        <taxon>Bacteria</taxon>
        <taxon>Pseudomonadati</taxon>
        <taxon>Pseudomonadota</taxon>
        <taxon>Alphaproteobacteria</taxon>
        <taxon>Hyphomicrobiales</taxon>
        <taxon>Rhizobiaceae</taxon>
        <taxon>Metarhizobium</taxon>
    </lineage>
</organism>
<evidence type="ECO:0000256" key="7">
    <source>
        <dbReference type="ARBA" id="ARBA00022723"/>
    </source>
</evidence>
<proteinExistence type="inferred from homology"/>
<feature type="domain" description="CMP/dCMP-type deaminase" evidence="16">
    <location>
        <begin position="5"/>
        <end position="127"/>
    </location>
</feature>